<protein>
    <submittedName>
        <fullName evidence="2">Uncharacterized protein</fullName>
    </submittedName>
</protein>
<accession>A0A0E0H8M0</accession>
<evidence type="ECO:0000256" key="1">
    <source>
        <dbReference type="SAM" id="MobiDB-lite"/>
    </source>
</evidence>
<dbReference type="Gramene" id="ONIVA05G01060.1">
    <property type="protein sequence ID" value="ONIVA05G01060.1"/>
    <property type="gene ID" value="ONIVA05G01060"/>
</dbReference>
<name>A0A0E0H8M0_ORYNI</name>
<dbReference type="AlphaFoldDB" id="A0A0E0H8M0"/>
<dbReference type="HOGENOM" id="CLU_1985182_0_0_1"/>
<sequence>MEERGVVVPHEWMSEVGVAGEKPQPTPAAGDQPPPYTAPPSPLILLMRPTHHDLSMDPINDLNVNRYVTGAFEKTGSIIQCDEQMEEDWKSMPIEEMPKHIICCVILQNQLASCDLRAPTAASLNS</sequence>
<reference evidence="2" key="1">
    <citation type="submission" date="2015-04" db="UniProtKB">
        <authorList>
            <consortium name="EnsemblPlants"/>
        </authorList>
    </citation>
    <scope>IDENTIFICATION</scope>
    <source>
        <strain evidence="2">SL10</strain>
    </source>
</reference>
<proteinExistence type="predicted"/>
<reference evidence="2" key="2">
    <citation type="submission" date="2018-04" db="EMBL/GenBank/DDBJ databases">
        <title>OnivRS2 (Oryza nivara Reference Sequence Version 2).</title>
        <authorList>
            <person name="Zhang J."/>
            <person name="Kudrna D."/>
            <person name="Lee S."/>
            <person name="Talag J."/>
            <person name="Rajasekar S."/>
            <person name="Welchert J."/>
            <person name="Hsing Y.-I."/>
            <person name="Wing R.A."/>
        </authorList>
    </citation>
    <scope>NUCLEOTIDE SEQUENCE [LARGE SCALE GENOMIC DNA]</scope>
    <source>
        <strain evidence="2">SL10</strain>
    </source>
</reference>
<evidence type="ECO:0000313" key="2">
    <source>
        <dbReference type="EnsemblPlants" id="ONIVA05G01060.1"/>
    </source>
</evidence>
<organism evidence="2">
    <name type="scientific">Oryza nivara</name>
    <name type="common">Indian wild rice</name>
    <name type="synonym">Oryza sativa f. spontanea</name>
    <dbReference type="NCBI Taxonomy" id="4536"/>
    <lineage>
        <taxon>Eukaryota</taxon>
        <taxon>Viridiplantae</taxon>
        <taxon>Streptophyta</taxon>
        <taxon>Embryophyta</taxon>
        <taxon>Tracheophyta</taxon>
        <taxon>Spermatophyta</taxon>
        <taxon>Magnoliopsida</taxon>
        <taxon>Liliopsida</taxon>
        <taxon>Poales</taxon>
        <taxon>Poaceae</taxon>
        <taxon>BOP clade</taxon>
        <taxon>Oryzoideae</taxon>
        <taxon>Oryzeae</taxon>
        <taxon>Oryzinae</taxon>
        <taxon>Oryza</taxon>
    </lineage>
</organism>
<evidence type="ECO:0000313" key="3">
    <source>
        <dbReference type="Proteomes" id="UP000006591"/>
    </source>
</evidence>
<dbReference type="EnsemblPlants" id="ONIVA05G01060.1">
    <property type="protein sequence ID" value="ONIVA05G01060.1"/>
    <property type="gene ID" value="ONIVA05G01060"/>
</dbReference>
<keyword evidence="3" id="KW-1185">Reference proteome</keyword>
<dbReference type="Proteomes" id="UP000006591">
    <property type="component" value="Chromosome 5"/>
</dbReference>
<feature type="region of interest" description="Disordered" evidence="1">
    <location>
        <begin position="1"/>
        <end position="40"/>
    </location>
</feature>